<sequence length="114" mass="13183">MNLFALFDLGCCSEIEISMYIQELERPREQNAALVSHRNLQQRIHLHQQIKLENARLQDENFGLRQKLEQLLVKYRVGVIDKENTPAKPKARSVCSTWTAKDLTKGILSARKHA</sequence>
<evidence type="ECO:0000313" key="1">
    <source>
        <dbReference type="EMBL" id="CAE0678594.1"/>
    </source>
</evidence>
<organism evidence="1">
    <name type="scientific">Lotharella globosa</name>
    <dbReference type="NCBI Taxonomy" id="91324"/>
    <lineage>
        <taxon>Eukaryota</taxon>
        <taxon>Sar</taxon>
        <taxon>Rhizaria</taxon>
        <taxon>Cercozoa</taxon>
        <taxon>Chlorarachniophyceae</taxon>
        <taxon>Lotharella</taxon>
    </lineage>
</organism>
<dbReference type="AlphaFoldDB" id="A0A7S3ZC40"/>
<protein>
    <submittedName>
        <fullName evidence="1">Uncharacterized protein</fullName>
    </submittedName>
</protein>
<gene>
    <name evidence="1" type="ORF">LGLO00237_LOCUS30376</name>
</gene>
<accession>A0A7S3ZC40</accession>
<proteinExistence type="predicted"/>
<name>A0A7S3ZC40_9EUKA</name>
<dbReference type="EMBL" id="HBIV01043286">
    <property type="protein sequence ID" value="CAE0678594.1"/>
    <property type="molecule type" value="Transcribed_RNA"/>
</dbReference>
<reference evidence="1" key="1">
    <citation type="submission" date="2021-01" db="EMBL/GenBank/DDBJ databases">
        <authorList>
            <person name="Corre E."/>
            <person name="Pelletier E."/>
            <person name="Niang G."/>
            <person name="Scheremetjew M."/>
            <person name="Finn R."/>
            <person name="Kale V."/>
            <person name="Holt S."/>
            <person name="Cochrane G."/>
            <person name="Meng A."/>
            <person name="Brown T."/>
            <person name="Cohen L."/>
        </authorList>
    </citation>
    <scope>NUCLEOTIDE SEQUENCE</scope>
    <source>
        <strain evidence="1">CCCM811</strain>
    </source>
</reference>